<comment type="caution">
    <text evidence="1">The sequence shown here is derived from an EMBL/GenBank/DDBJ whole genome shotgun (WGS) entry which is preliminary data.</text>
</comment>
<evidence type="ECO:0000313" key="2">
    <source>
        <dbReference type="Proteomes" id="UP001162992"/>
    </source>
</evidence>
<gene>
    <name evidence="1" type="ORF">O6H91_04G000400</name>
</gene>
<dbReference type="Proteomes" id="UP001162992">
    <property type="component" value="Chromosome 4"/>
</dbReference>
<accession>A0ACC2DTC9</accession>
<protein>
    <submittedName>
        <fullName evidence="1">Uncharacterized protein</fullName>
    </submittedName>
</protein>
<name>A0ACC2DTC9_DIPCM</name>
<evidence type="ECO:0000313" key="1">
    <source>
        <dbReference type="EMBL" id="KAJ7557594.1"/>
    </source>
</evidence>
<keyword evidence="2" id="KW-1185">Reference proteome</keyword>
<organism evidence="1 2">
    <name type="scientific">Diphasiastrum complanatum</name>
    <name type="common">Issler's clubmoss</name>
    <name type="synonym">Lycopodium complanatum</name>
    <dbReference type="NCBI Taxonomy" id="34168"/>
    <lineage>
        <taxon>Eukaryota</taxon>
        <taxon>Viridiplantae</taxon>
        <taxon>Streptophyta</taxon>
        <taxon>Embryophyta</taxon>
        <taxon>Tracheophyta</taxon>
        <taxon>Lycopodiopsida</taxon>
        <taxon>Lycopodiales</taxon>
        <taxon>Lycopodiaceae</taxon>
        <taxon>Lycopodioideae</taxon>
        <taxon>Diphasiastrum</taxon>
    </lineage>
</organism>
<proteinExistence type="predicted"/>
<sequence>MSTFKPIDLSGLNDDLEASNSIRAQIAEACDKNGFFQVINHGVPVEVTEKLREVSHKFFDLSEEEKLACPRKPEVGGLGYGRHMTCTDSEFQHWREVVEIQTLPLSGREYEYWPQQPADLGEAVEKYTAAVLDLAHRLLAVISENLGLKPAYLRDALGYPNIQQTITFQFYPPCPEPEKTLGMQPHSDIGGITIVMQEAEGLQVFDELNDTWELVPHYPNAFVVNIADQTEIITNGRYKSSNHRVIANSERTRRSYVTHYHPGLDHKVFPAPELVDAKVGPRYREFLYKEYLQAMRVGRVLEKRLLQSFAINNSVIS</sequence>
<reference evidence="2" key="1">
    <citation type="journal article" date="2024" name="Proc. Natl. Acad. Sci. U.S.A.">
        <title>Extraordinary preservation of gene collinearity over three hundred million years revealed in homosporous lycophytes.</title>
        <authorList>
            <person name="Li C."/>
            <person name="Wickell D."/>
            <person name="Kuo L.Y."/>
            <person name="Chen X."/>
            <person name="Nie B."/>
            <person name="Liao X."/>
            <person name="Peng D."/>
            <person name="Ji J."/>
            <person name="Jenkins J."/>
            <person name="Williams M."/>
            <person name="Shu S."/>
            <person name="Plott C."/>
            <person name="Barry K."/>
            <person name="Rajasekar S."/>
            <person name="Grimwood J."/>
            <person name="Han X."/>
            <person name="Sun S."/>
            <person name="Hou Z."/>
            <person name="He W."/>
            <person name="Dai G."/>
            <person name="Sun C."/>
            <person name="Schmutz J."/>
            <person name="Leebens-Mack J.H."/>
            <person name="Li F.W."/>
            <person name="Wang L."/>
        </authorList>
    </citation>
    <scope>NUCLEOTIDE SEQUENCE [LARGE SCALE GENOMIC DNA]</scope>
    <source>
        <strain evidence="2">cv. PW_Plant_1</strain>
    </source>
</reference>
<dbReference type="EMBL" id="CM055095">
    <property type="protein sequence ID" value="KAJ7557594.1"/>
    <property type="molecule type" value="Genomic_DNA"/>
</dbReference>